<feature type="coiled-coil region" evidence="8">
    <location>
        <begin position="2060"/>
        <end position="2136"/>
    </location>
</feature>
<reference evidence="12" key="1">
    <citation type="submission" date="2018-03" db="EMBL/GenBank/DDBJ databases">
        <title>A comparison of the expression on the transcriptome analysis of Anisakis pegreffii L3 and L4.</title>
        <authorList>
            <person name="Nam U.-H."/>
            <person name="Kim J.-O."/>
            <person name="Kim J.-H."/>
        </authorList>
    </citation>
    <scope>NUCLEOTIDE SEQUENCE</scope>
    <source>
        <tissue evidence="12">Whole body</tissue>
    </source>
</reference>
<keyword evidence="4" id="KW-0597">Phosphoprotein</keyword>
<evidence type="ECO:0000256" key="3">
    <source>
        <dbReference type="ARBA" id="ARBA00022490"/>
    </source>
</evidence>
<evidence type="ECO:0000256" key="1">
    <source>
        <dbReference type="ARBA" id="ARBA00004245"/>
    </source>
</evidence>
<evidence type="ECO:0000256" key="9">
    <source>
        <dbReference type="SAM" id="MobiDB-lite"/>
    </source>
</evidence>
<dbReference type="Gene3D" id="3.30.920.20">
    <property type="entry name" value="Gas2-like domain"/>
    <property type="match status" value="1"/>
</dbReference>
<evidence type="ECO:0000256" key="2">
    <source>
        <dbReference type="ARBA" id="ARBA00022443"/>
    </source>
</evidence>
<evidence type="ECO:0000259" key="11">
    <source>
        <dbReference type="PROSITE" id="PS51460"/>
    </source>
</evidence>
<dbReference type="Pfam" id="PF00435">
    <property type="entry name" value="Spectrin"/>
    <property type="match status" value="10"/>
</dbReference>
<name>A0A3G6JBB4_9BILA</name>
<feature type="coiled-coil region" evidence="8">
    <location>
        <begin position="1491"/>
        <end position="1518"/>
    </location>
</feature>
<dbReference type="PANTHER" id="PTHR23169">
    <property type="entry name" value="ENVOPLAKIN"/>
    <property type="match status" value="1"/>
</dbReference>
<dbReference type="Gene3D" id="1.20.58.60">
    <property type="match status" value="23"/>
</dbReference>
<dbReference type="SUPFAM" id="SSF47473">
    <property type="entry name" value="EF-hand"/>
    <property type="match status" value="1"/>
</dbReference>
<keyword evidence="8" id="KW-0175">Coiled coil</keyword>
<feature type="compositionally biased region" description="Basic and acidic residues" evidence="9">
    <location>
        <begin position="4507"/>
        <end position="4519"/>
    </location>
</feature>
<feature type="compositionally biased region" description="Basic and acidic residues" evidence="9">
    <location>
        <begin position="4478"/>
        <end position="4487"/>
    </location>
</feature>
<feature type="coiled-coil region" evidence="8">
    <location>
        <begin position="2218"/>
        <end position="2275"/>
    </location>
</feature>
<evidence type="ECO:0000259" key="10">
    <source>
        <dbReference type="PROSITE" id="PS50002"/>
    </source>
</evidence>
<feature type="coiled-coil region" evidence="8">
    <location>
        <begin position="728"/>
        <end position="755"/>
    </location>
</feature>
<dbReference type="GO" id="GO:0030056">
    <property type="term" value="C:hemidesmosome"/>
    <property type="evidence" value="ECO:0007669"/>
    <property type="project" value="TreeGrafter"/>
</dbReference>
<dbReference type="GO" id="GO:0008017">
    <property type="term" value="F:microtubule binding"/>
    <property type="evidence" value="ECO:0007669"/>
    <property type="project" value="InterPro"/>
</dbReference>
<dbReference type="InterPro" id="IPR036534">
    <property type="entry name" value="GAR_dom_sf"/>
</dbReference>
<dbReference type="SMART" id="SM00150">
    <property type="entry name" value="SPEC"/>
    <property type="match status" value="26"/>
</dbReference>
<evidence type="ECO:0000256" key="5">
    <source>
        <dbReference type="ARBA" id="ARBA00022737"/>
    </source>
</evidence>
<dbReference type="Gene3D" id="2.30.30.40">
    <property type="entry name" value="SH3 Domains"/>
    <property type="match status" value="1"/>
</dbReference>
<keyword evidence="2 7" id="KW-0728">SH3 domain</keyword>
<comment type="subcellular location">
    <subcellularLocation>
        <location evidence="1">Cytoplasm</location>
        <location evidence="1">Cytoskeleton</location>
    </subcellularLocation>
</comment>
<evidence type="ECO:0000256" key="6">
    <source>
        <dbReference type="ARBA" id="ARBA00023212"/>
    </source>
</evidence>
<dbReference type="GO" id="GO:0005198">
    <property type="term" value="F:structural molecule activity"/>
    <property type="evidence" value="ECO:0007669"/>
    <property type="project" value="TreeGrafter"/>
</dbReference>
<keyword evidence="6" id="KW-0206">Cytoskeleton</keyword>
<feature type="compositionally biased region" description="Polar residues" evidence="9">
    <location>
        <begin position="4522"/>
        <end position="4533"/>
    </location>
</feature>
<dbReference type="SUPFAM" id="SSF143575">
    <property type="entry name" value="GAS2 domain-like"/>
    <property type="match status" value="1"/>
</dbReference>
<feature type="coiled-coil region" evidence="8">
    <location>
        <begin position="1189"/>
        <end position="1216"/>
    </location>
</feature>
<dbReference type="GO" id="GO:0005886">
    <property type="term" value="C:plasma membrane"/>
    <property type="evidence" value="ECO:0007669"/>
    <property type="project" value="UniProtKB-SubCell"/>
</dbReference>
<keyword evidence="3" id="KW-0963">Cytoplasm</keyword>
<dbReference type="InterPro" id="IPR041615">
    <property type="entry name" value="Desmoplakin_SH3"/>
</dbReference>
<evidence type="ECO:0000256" key="7">
    <source>
        <dbReference type="PROSITE-ProRule" id="PRU00192"/>
    </source>
</evidence>
<dbReference type="InterPro" id="IPR002017">
    <property type="entry name" value="Spectrin_repeat"/>
</dbReference>
<dbReference type="GO" id="GO:0005882">
    <property type="term" value="C:intermediate filament"/>
    <property type="evidence" value="ECO:0007669"/>
    <property type="project" value="TreeGrafter"/>
</dbReference>
<dbReference type="SUPFAM" id="SSF46966">
    <property type="entry name" value="Spectrin repeat"/>
    <property type="match status" value="25"/>
</dbReference>
<dbReference type="InterPro" id="IPR011992">
    <property type="entry name" value="EF-hand-dom_pair"/>
</dbReference>
<dbReference type="InterPro" id="IPR043197">
    <property type="entry name" value="Plakin"/>
</dbReference>
<keyword evidence="5" id="KW-0677">Repeat</keyword>
<protein>
    <submittedName>
        <fullName evidence="12">Microtubule-actin cross-linking factor 1</fullName>
    </submittedName>
</protein>
<proteinExistence type="evidence at transcript level"/>
<feature type="domain" description="SH3" evidence="10">
    <location>
        <begin position="409"/>
        <end position="466"/>
    </location>
</feature>
<accession>A0A3G6JBB4</accession>
<dbReference type="InterPro" id="IPR001452">
    <property type="entry name" value="SH3_domain"/>
</dbReference>
<dbReference type="EMBL" id="MH047638">
    <property type="protein sequence ID" value="AZA15231.1"/>
    <property type="molecule type" value="mRNA"/>
</dbReference>
<feature type="coiled-coil region" evidence="8">
    <location>
        <begin position="3953"/>
        <end position="4060"/>
    </location>
</feature>
<dbReference type="PROSITE" id="PS51460">
    <property type="entry name" value="GAR"/>
    <property type="match status" value="1"/>
</dbReference>
<evidence type="ECO:0000256" key="4">
    <source>
        <dbReference type="ARBA" id="ARBA00022553"/>
    </source>
</evidence>
<dbReference type="InterPro" id="IPR003108">
    <property type="entry name" value="GAR_dom"/>
</dbReference>
<dbReference type="GO" id="GO:0031122">
    <property type="term" value="P:cytoplasmic microtubule organization"/>
    <property type="evidence" value="ECO:0007669"/>
    <property type="project" value="TreeGrafter"/>
</dbReference>
<feature type="region of interest" description="Disordered" evidence="9">
    <location>
        <begin position="4446"/>
        <end position="4579"/>
    </location>
</feature>
<dbReference type="PROSITE" id="PS50002">
    <property type="entry name" value="SH3"/>
    <property type="match status" value="1"/>
</dbReference>
<sequence>MTDIISRLTRGIGITNEKLDHILERIEDVEARIDTSRPADLQRIIDTIVDELITLETPILGFFEDVDQLKQNRHPDANEFHQQVYGLEQRRQSYMSRLRTQFITRLGVRSETLIRESQQRNESIRRSTFGRVDECIQWVRLRLEKLTEMEFVEDLEQLESMFEEHKLDNHDIQDFRQNVDECIARQAEVSTEDTHEYCELLSTLESEYQQLRDLSAGRMLDLDTLIAFVRGAQQEIVWINEREDIEVTRCWSDINQLDLPMLQNYYKQLLHEIELREPRFNDVHNKGAALLNQGHPAVHVIEFYLNAMQHKWDWLLALSKCLEQHLRDAINLKSFMEDASAAEEWMIRQTELLEKKYNRNEFSLEEGEQLLHELDEINELIKKYHRILMTLTERTTQISPLWQRGERIQRPIPVIALCDYVERNIAIREGDECMLIDNSDLIHWVVRSPDGTEATVPSVVFRIPPPDARLTAYLNRLHSSFEKLRRLWEKKHCMVRFNMILNTMAQIRGWDLDTFNSIDPEQRNAIIKALNDDANKLLTELDPDDPLALRLKDELRLTNEHFYNLLNQSMRPKEPDIGSQFDSKIAELLEKLEEAYRKLNDRVAQGVPRSSEELERLIHEHKNFEEALQALDVGVSTVKELFRQIPNPTPSQRANNDHLSNRWEDLWELSRMYVERLKALEGVLHGISEVSDIVRQHEITLNSFDDMPAALDRLRGVHSQLLEMNMVLQQQQSVIDSLNRNIALLRQHISRTRQSSAHPDVDRLEDEIQMLTVRWENVCSQVSDRLKSAERALQTQMVYRSEYDNEISWLDRVEATINSLRRPEDMRPEQYQAQLDLLITEYAQLQERTEAIENVNREGGKFIREAKGYDSRLQQYNDTVINIHGPKIRSEFRRAELQPKNGAQQVTEELECLNRRFAQLSSLILEKRNVMQVFIQNWKRQKQEELHNECTARQTNMSEILDSLNEMSLTVSERFTLINYSSNDAVLAQERMQDVRNELLSWASKIEENIAEADRLCNDGVEMLTPEQFHALKEHRNRLETTYNQLLRHTDSVLQRLSELTKLLLEFSNESSALHSFVNEKTRQLSILRAESGDPNEINESRHKAKALTDEISSNETRLKSISSLATRIQSEYDGYVVELRIQYPDAQIPATEPQELNSTLTRLQTDYELLLRGCQDLVAFLNRLNSLAASHSQNVDALSQCISELERQISSAEKTVISSDVSADSSTMSDMLIHMEELEQVCLNQSSRIDCALRSAAELNSALIGTDAHQRIVLENQQQLDDFQRRQSRNKNRIEENIDSWRSKIAMHEGIRKGMSDILDWLNEKKQLASPCPLPLSTEKLSEMRRENEFLLRELQSRQKLLTELGSEISRTAAGNPTSAARRTLLEQYECAEKDFAPLVAATQTRQEAINDLNGAMMRFSDAEKVFNEKLMAVGEQLTYLTSNDVDSLNEIREQLTAIQNDDWKIIEKEHDYIMVVPHVAETDTLNQSINKMEQALNKMSTRVDELISQSEALNTQRKTFNESYAEIVTWLEAIESNAQDLNTLSLNPVELANQRNACSMLQSEHQEHRPQLEHLEDLGSKLVEIETLVRMKSRSGVNTKSDETQSTIRELNVIRQRYDTVGSLLKSRSEKIISISEKLADWDLSRDALSRWVINETKRLETECPVALSHEDISSNISKADRVEKLYHKEKQPQMMEVRGKARHLLNDMSIPGAEEVQNAQTALEKEWQTLADTINTAKERTESSKKLIQGCEDLDKWLKQKERLTSVIGTINIDPKVINNQLIQIELLDSEMDDQNGNRTKINELAHDLITNSSSQSNSQEIVAMMDALNLRWIAFQEGLESKKGNLLKAKESSMQFSNFQRDIRNALLGIAEEVEEVSRNPLRNDTEFEERFTKLDSLQTRALEANTKVDDLKKLAENICEVVDDPALQSDIREQLNITSQSTRELNRKIESLKSAAMSAKAEEGQTVKETENLLKWMKDMKGQLSDIGSISADPRALSEQSKQIDEIYRNVLDKEGDIALLRAKLGEQLRKTPNAQVKLNMDMLNAEWNPLLNDVKAKRANVERINDLVEQLNASLESFETRTEQNKNTLEKLSNDNEDDPLAAREIEKRLERQHGELNALESLLNKLQDISSGPSINQLKRRVENAFGDWDQLSKDVRNTANKSQHKKDVRSRFNKYKEDAMMLLNTTKDSCSMANIDSTTAITGSVVSMTKEDLSKALSELENNWQRQHRELTSTMKELQSIVDEDEAETLEQMMRELDLEYNQIKNGIHSQLDELKEKDEIVSNMCGKIDSLNNDICQISQVELAPIGCELSDLGLQKEHCNQTLSDLNEKEEEAERLANEWKELCESDSAFSNINGSGAVVQRLADLNEQLNKARIAVTQRKRTISSTEQAVNDVHKEMRATYGDLDEIIADQTLLEPVRSELDELRAQQERMRVFREKLRPVGQRVEQAIANCENLIRNADKGINTASLESERKKLIDVWSEIKDRIVDREKQLCSSMQELGSYSDAHNALIVWLQDTEESLANQRPPSIEHKVVKEQTRANDILLKHIDEKQQSVDNFKGMIDKVSTLANDDDHRLALKRTSDNVSQRYHSLVENAYARRARLHEALVLAEQWSQSAIPLRIWLDTTERSLQQLGKIPTDKEKLQQQINAHQVLQEDINAKKWEFDQLVELCPRLAELTSVEEAAELDSALHSLTSKYDNIVSRANDCGTSLQQMDEEIGSFLEHINELSEWLDHIEKDIYELNDISIYPEELIDQSSLLTELAMGVTQQEALVSTVVEDGRELCRQTTGDEAIALQSRIEALRTRYSQVASVTDSKIATLSEALPLSERFHEGCENVQQWMDAVEQDLQNIDQELRNGQRANDLDEQTDDLNLRFNLLDEKLTRKAEKLTSAERQTRQVLDELDYLNEWFTDANERLMKASAPAVDPDYVMKQLKNQKQMNEDIAVMKSRLRDAVTDAQKVTRALGDEANGQDALLAAKIQPCRKLSTAVAQMGEDRLGELEQALALCQEVDQSFGELHSWLEKMEYERDNCPSISIGNQRDQLIKQQAHNAELQHSIQAQRPLMDRFIRNVNALRELCDSEDSAQLEKIVESIEDRFEAIREAIKQRADALETALEHSSQFTDRLDIILANLDGAAAQVRHPDPVPAEPDRIKMQLGDIMALKEELKSKEGLLKSVKEYAQEILQEANPEDHATEDIKAKLEVLDALWKELNEGASAMELRLGDTLKKAERFWAELENCQKALEELRARIDDIQPAIGQLELIEEQKTQLRAFNADLTATEPLMSDLRDAGRELCQIVADEGKAHVEQQIGMVEDSFATITEIFARKNVDLIDSMEKAMNFHNLFSELERWLGETENTVYALAPISSDSPETIQKELGSLEELRSTLDEKAIRKEELNQMCSNLCIGIDSNQSSALRAPISDLNSRWNRLYAFLNERQQRMERTLLEMGQFSQTYDQLMGWIEKTERVLNEINTRPTNVKEVEIEVCKHKVIQNDVLMHEASIDAVRAAAKRIISIDPQSTAATQPKIDDLNARWHILVDKLEDVWDQLTEAREATENLGAEMDKWALWLQDKEFDLSSKRPCGGLPETAHAQLDDFLVFKAEIEQNRPELEAHLEASAKYLSENVGNKDTWVAQRAAQLKKKWSQVQEKMVDKEHMLRIALADAEQLHSAMNEMTDWLKNADRKLNTLEPISRMPDVLEKQVTAHAEFISEVALHRELMNEMNNVGTRLQYQCEKKDAIPIKNFLVTAKHRFDKIASRSSDRRKQLDDIFQLARSFFDMHAQLSDWIESSKKWLEEQSVQTTFSERMRDDLDHHKDFQREFAGRQPMFDTTYRRGKSLIEHASKNEAATITKLNERLREQWTELCHLSVEKQRKIEDALLACGQFDEALSSLREWLEKELPSLEESENEPVHGDLDTVNQLNEKHQLLLNGIESQRASLESVRQHADQMLNRNENENETVSGLREKLDSLNADWEKLESLAKKRDERLKEALSDAESFTRDAHNLLEKLPRIEARLRTKGKSEEIKKEVLEQMDNVVQLRKELDDEEPRLKSILEAGELIHAKCVPHAKQPVRCWLKILQTRWDEISQAIDSKHDELQKQLTGLYEQDKLIDEMMKFVSSKSAVLKQYNEEELPDDLGLIESLINDHEKFESTLRERQTDIDIASKGRRKACSADENVASNASMKKRMLTIRHVKADQLSESWKRLWVDSMDYGQKLQAKKAYLDELKRLESFTFNDWRERYLEWTASGKARISDLFRRIDKSGTGRVRRSSFIDGIMSSKFPTTYLEMMKVADEFDKGDGMIVAKEFLARLRSDYAKKNVFKQQTEGEKINEEVIRQSKKCSCSNPYKIQKVSEGHYRFGDTQIKRMVRILRTTVMVRVGGGWDPLDIFLHNHDPCRAKGRTNIEMQRGFYNDVRPIGAYDTMKTFVKSSRSTAANRDSATASVESLLGGSSRLTSTPGPITKIREKTERSLPMHIPTAKRSVGNGGFLRDTAYEDNLRRDSKAVRPSQSSKPSNNGDISDLSRPGSRCSEASDSSERPTRIPSLRGKKGVGYRGSRASPNMFQ</sequence>
<dbReference type="SMART" id="SM00243">
    <property type="entry name" value="GAS2"/>
    <property type="match status" value="1"/>
</dbReference>
<dbReference type="GO" id="GO:0042060">
    <property type="term" value="P:wound healing"/>
    <property type="evidence" value="ECO:0007669"/>
    <property type="project" value="TreeGrafter"/>
</dbReference>
<feature type="coiled-coil region" evidence="8">
    <location>
        <begin position="2326"/>
        <end position="2393"/>
    </location>
</feature>
<dbReference type="GO" id="GO:0005737">
    <property type="term" value="C:cytoplasm"/>
    <property type="evidence" value="ECO:0007669"/>
    <property type="project" value="TreeGrafter"/>
</dbReference>
<dbReference type="Pfam" id="PF17902">
    <property type="entry name" value="SH3_10"/>
    <property type="match status" value="1"/>
</dbReference>
<dbReference type="CDD" id="cd00176">
    <property type="entry name" value="SPEC"/>
    <property type="match status" value="10"/>
</dbReference>
<dbReference type="InterPro" id="IPR018159">
    <property type="entry name" value="Spectrin/alpha-actinin"/>
</dbReference>
<feature type="domain" description="GAR" evidence="11">
    <location>
        <begin position="4340"/>
        <end position="4412"/>
    </location>
</feature>
<evidence type="ECO:0000313" key="12">
    <source>
        <dbReference type="EMBL" id="AZA15231.1"/>
    </source>
</evidence>
<feature type="compositionally biased region" description="Polar residues" evidence="9">
    <location>
        <begin position="4446"/>
        <end position="4459"/>
    </location>
</feature>
<organism evidence="12">
    <name type="scientific">Anisakis pegreffii</name>
    <dbReference type="NCBI Taxonomy" id="303229"/>
    <lineage>
        <taxon>Eukaryota</taxon>
        <taxon>Metazoa</taxon>
        <taxon>Ecdysozoa</taxon>
        <taxon>Nematoda</taxon>
        <taxon>Chromadorea</taxon>
        <taxon>Rhabditida</taxon>
        <taxon>Spirurina</taxon>
        <taxon>Ascaridomorpha</taxon>
        <taxon>Ascaridoidea</taxon>
        <taxon>Anisakidae</taxon>
        <taxon>Anisakis</taxon>
        <taxon>Anisakis simplex complex</taxon>
    </lineage>
</organism>
<evidence type="ECO:0000256" key="8">
    <source>
        <dbReference type="SAM" id="Coils"/>
    </source>
</evidence>
<feature type="compositionally biased region" description="Low complexity" evidence="9">
    <location>
        <begin position="4461"/>
        <end position="4475"/>
    </location>
</feature>
<dbReference type="GO" id="GO:0045104">
    <property type="term" value="P:intermediate filament cytoskeleton organization"/>
    <property type="evidence" value="ECO:0007669"/>
    <property type="project" value="InterPro"/>
</dbReference>
<dbReference type="PANTHER" id="PTHR23169:SF23">
    <property type="entry name" value="SHORT STOP, ISOFORM H"/>
    <property type="match status" value="1"/>
</dbReference>
<gene>
    <name evidence="12" type="primary">Macf1</name>
</gene>
<dbReference type="Pfam" id="PF02187">
    <property type="entry name" value="GAS2"/>
    <property type="match status" value="1"/>
</dbReference>